<dbReference type="InterPro" id="IPR011057">
    <property type="entry name" value="Mss4-like_sf"/>
</dbReference>
<reference evidence="6 7" key="1">
    <citation type="submission" date="2023-05" db="EMBL/GenBank/DDBJ databases">
        <title>B98-5 Cell Line De Novo Hybrid Assembly: An Optical Mapping Approach.</title>
        <authorList>
            <person name="Kananen K."/>
            <person name="Auerbach J.A."/>
            <person name="Kautto E."/>
            <person name="Blachly J.S."/>
        </authorList>
    </citation>
    <scope>NUCLEOTIDE SEQUENCE [LARGE SCALE GENOMIC DNA]</scope>
    <source>
        <strain evidence="6">B95-8</strain>
        <tissue evidence="6">Cell line</tissue>
    </source>
</reference>
<evidence type="ECO:0000256" key="3">
    <source>
        <dbReference type="ARBA" id="ARBA00047116"/>
    </source>
</evidence>
<feature type="non-terminal residue" evidence="6">
    <location>
        <position position="129"/>
    </location>
</feature>
<comment type="caution">
    <text evidence="6">The sequence shown here is derived from an EMBL/GenBank/DDBJ whole genome shotgun (WGS) entry which is preliminary data.</text>
</comment>
<dbReference type="InterPro" id="IPR018105">
    <property type="entry name" value="Translational_control_tumour_p"/>
</dbReference>
<name>A0ABQ9WAY3_SAGOE</name>
<dbReference type="InterPro" id="IPR034737">
    <property type="entry name" value="TCTP"/>
</dbReference>
<dbReference type="PROSITE" id="PS51797">
    <property type="entry name" value="TCTP_3"/>
    <property type="match status" value="1"/>
</dbReference>
<organism evidence="6 7">
    <name type="scientific">Saguinus oedipus</name>
    <name type="common">Cotton-top tamarin</name>
    <name type="synonym">Oedipomidas oedipus</name>
    <dbReference type="NCBI Taxonomy" id="9490"/>
    <lineage>
        <taxon>Eukaryota</taxon>
        <taxon>Metazoa</taxon>
        <taxon>Chordata</taxon>
        <taxon>Craniata</taxon>
        <taxon>Vertebrata</taxon>
        <taxon>Euteleostomi</taxon>
        <taxon>Mammalia</taxon>
        <taxon>Eutheria</taxon>
        <taxon>Euarchontoglires</taxon>
        <taxon>Primates</taxon>
        <taxon>Haplorrhini</taxon>
        <taxon>Platyrrhini</taxon>
        <taxon>Cebidae</taxon>
        <taxon>Callitrichinae</taxon>
        <taxon>Saguinus</taxon>
    </lineage>
</organism>
<gene>
    <name evidence="6" type="ORF">P7K49_000206</name>
</gene>
<sequence>MTVPLTDEPSLEEKNSFLSALQRLALAMYHTPHLPQSDGDYPGEMAKAKGKVEPEKASEEQTLHSHLNCQSTLNYLLQGKQLPTLSTYGVGAAEQIKHILANFKNYQFFIGENMNPDGMVSLLDYREDG</sequence>
<dbReference type="Pfam" id="PF00838">
    <property type="entry name" value="TCTP"/>
    <property type="match status" value="1"/>
</dbReference>
<dbReference type="Proteomes" id="UP001266305">
    <property type="component" value="Unassembled WGS sequence"/>
</dbReference>
<dbReference type="PANTHER" id="PTHR11991:SF0">
    <property type="entry name" value="TRANSLATIONALLY-CONTROLLED TUMOR PROTEIN"/>
    <property type="match status" value="1"/>
</dbReference>
<evidence type="ECO:0000313" key="6">
    <source>
        <dbReference type="EMBL" id="KAK2118820.1"/>
    </source>
</evidence>
<dbReference type="EMBL" id="JASSZA010000001">
    <property type="protein sequence ID" value="KAK2118820.1"/>
    <property type="molecule type" value="Genomic_DNA"/>
</dbReference>
<evidence type="ECO:0000256" key="2">
    <source>
        <dbReference type="ARBA" id="ARBA00046053"/>
    </source>
</evidence>
<dbReference type="InterPro" id="IPR011323">
    <property type="entry name" value="Mss4/transl-control_tumour"/>
</dbReference>
<protein>
    <recommendedName>
        <fullName evidence="1">Translationally-controlled tumor protein</fullName>
    </recommendedName>
</protein>
<proteinExistence type="inferred from homology"/>
<evidence type="ECO:0000256" key="4">
    <source>
        <dbReference type="PROSITE-ProRule" id="PRU01133"/>
    </source>
</evidence>
<dbReference type="SUPFAM" id="SSF51316">
    <property type="entry name" value="Mss4-like"/>
    <property type="match status" value="1"/>
</dbReference>
<keyword evidence="7" id="KW-1185">Reference proteome</keyword>
<feature type="domain" description="TCTP" evidence="5">
    <location>
        <begin position="91"/>
        <end position="129"/>
    </location>
</feature>
<accession>A0ABQ9WAY3</accession>
<evidence type="ECO:0000313" key="7">
    <source>
        <dbReference type="Proteomes" id="UP001266305"/>
    </source>
</evidence>
<dbReference type="Gene3D" id="2.170.150.10">
    <property type="entry name" value="Metal Binding Protein, Guanine Nucleotide Exchange Factor, Chain A"/>
    <property type="match status" value="1"/>
</dbReference>
<comment type="function">
    <text evidence="2">Involved in calcium binding and microtubule stabilization. Acts as a negative regulator of TSC22D1-mediated apoptosis, via interaction with and destabilization of TSC22D1 protein.</text>
</comment>
<dbReference type="PANTHER" id="PTHR11991">
    <property type="entry name" value="TRANSLATIONALLY CONTROLLED TUMOR PROTEIN-RELATED"/>
    <property type="match status" value="1"/>
</dbReference>
<comment type="subunit">
    <text evidence="3">Homodimer. Interacts with STEAP3. Interacts with TSC22D1; interaction results in the destabilization of TSC22D1 protein.</text>
</comment>
<evidence type="ECO:0000259" key="5">
    <source>
        <dbReference type="PROSITE" id="PS51797"/>
    </source>
</evidence>
<evidence type="ECO:0000256" key="1">
    <source>
        <dbReference type="ARBA" id="ARBA00040832"/>
    </source>
</evidence>
<comment type="similarity">
    <text evidence="4">Belongs to the TCTP family.</text>
</comment>